<dbReference type="Proteomes" id="UP000694844">
    <property type="component" value="Chromosome 9"/>
</dbReference>
<dbReference type="RefSeq" id="XP_022307835.1">
    <property type="nucleotide sequence ID" value="XM_022452127.1"/>
</dbReference>
<dbReference type="SUPFAM" id="SSF49785">
    <property type="entry name" value="Galactose-binding domain-like"/>
    <property type="match status" value="1"/>
</dbReference>
<dbReference type="InterPro" id="IPR008979">
    <property type="entry name" value="Galactose-bd-like_sf"/>
</dbReference>
<keyword evidence="2" id="KW-1185">Reference proteome</keyword>
<organism evidence="2 3">
    <name type="scientific">Crassostrea virginica</name>
    <name type="common">Eastern oyster</name>
    <dbReference type="NCBI Taxonomy" id="6565"/>
    <lineage>
        <taxon>Eukaryota</taxon>
        <taxon>Metazoa</taxon>
        <taxon>Spiralia</taxon>
        <taxon>Lophotrochozoa</taxon>
        <taxon>Mollusca</taxon>
        <taxon>Bivalvia</taxon>
        <taxon>Autobranchia</taxon>
        <taxon>Pteriomorphia</taxon>
        <taxon>Ostreida</taxon>
        <taxon>Ostreoidea</taxon>
        <taxon>Ostreidae</taxon>
        <taxon>Crassostrea</taxon>
    </lineage>
</organism>
<feature type="signal peptide" evidence="1">
    <location>
        <begin position="1"/>
        <end position="22"/>
    </location>
</feature>
<keyword evidence="1" id="KW-0732">Signal</keyword>
<dbReference type="KEGG" id="cvn:111113835"/>
<reference evidence="3" key="1">
    <citation type="submission" date="2025-08" db="UniProtKB">
        <authorList>
            <consortium name="RefSeq"/>
        </authorList>
    </citation>
    <scope>IDENTIFICATION</scope>
    <source>
        <tissue evidence="3">Whole sample</tissue>
    </source>
</reference>
<dbReference type="Gene3D" id="2.60.120.260">
    <property type="entry name" value="Galactose-binding domain-like"/>
    <property type="match status" value="1"/>
</dbReference>
<dbReference type="OrthoDB" id="5954510at2759"/>
<evidence type="ECO:0000313" key="2">
    <source>
        <dbReference type="Proteomes" id="UP000694844"/>
    </source>
</evidence>
<name>A0A8B8BX14_CRAVI</name>
<proteinExistence type="predicted"/>
<sequence>MAGMVLLMCCGWTVLLCLSVQAYENLALHKSAWQSSTVGSYTADLAVDGQYTDLAWNGGQCAMSGWRKTAEWRVDLLSRCTEYTPHRYTICDGQQSVGYCMF</sequence>
<dbReference type="GeneID" id="111113835"/>
<feature type="chain" id="PRO_5034732697" evidence="1">
    <location>
        <begin position="23"/>
        <end position="102"/>
    </location>
</feature>
<evidence type="ECO:0000256" key="1">
    <source>
        <dbReference type="SAM" id="SignalP"/>
    </source>
</evidence>
<protein>
    <submittedName>
        <fullName evidence="3">Uncharacterized protein LOC111113835</fullName>
    </submittedName>
</protein>
<dbReference type="AlphaFoldDB" id="A0A8B8BX14"/>
<evidence type="ECO:0000313" key="3">
    <source>
        <dbReference type="RefSeq" id="XP_022307835.1"/>
    </source>
</evidence>
<accession>A0A8B8BX14</accession>
<gene>
    <name evidence="3" type="primary">LOC111113835</name>
</gene>